<sequence>MGITREIGAHYVPETGTTFTVWAPEAEQVDVVVHGEKKQTIAMQREAFGYWVGLFEDAKPGTRYSFKLNNEKELPDPASMSQPDGVHDSSEVIDPNYSWTDQNWKNLPLEEYIVYELHVGTFSEEGTFEGIINKLPELKDLGITAIEIMPIAQFPGSRNWGYDGVYPFAAQDSYGGVEGLKKLVDACHKADIAVVLDVVYNHLGPEGNYLNEFGSYFTEKYNTPWGAALNFDDAYSDHVRNFFFQNALMWLRDFHVDALRLDAVHAILDTGAKHFLQELQEHVDHLAEQQNHTYYLIAESDLNDVRLINPIEQGGYGLAAQWMDDYHHAIHTMVTGETEGYYADFGKREHLVKALKHSFIYNGSYSEHRKRTIGTDATDNPAKQFIVCSQNHDQVGNRMLGERLTQLVSFEMLKPIAALVLLSPYTPMLFMGEEYGEENPFLFFVSHTDKDLVEAVRKGRKDEFKAFAWQGEAPDPQSEETFNNSKLQYNYTHSEKHNQLREFYKTVIQLRKSIVSKLSKEHLQASLNEHENVLDFTHTSAGIRCIINFSKEEQTIELGVKGWQTILDSADEKWGGPGSNYSSENTILQPESVVVLQASR</sequence>
<keyword evidence="6" id="KW-0963">Cytoplasm</keyword>
<evidence type="ECO:0000256" key="11">
    <source>
        <dbReference type="ARBA" id="ARBA00033284"/>
    </source>
</evidence>
<dbReference type="PANTHER" id="PTHR43651">
    <property type="entry name" value="1,4-ALPHA-GLUCAN-BRANCHING ENZYME"/>
    <property type="match status" value="1"/>
</dbReference>
<proteinExistence type="inferred from homology"/>
<comment type="similarity">
    <text evidence="3 14">Belongs to the glycosyl hydrolase 13 family.</text>
</comment>
<feature type="active site" description="Proton donor" evidence="15">
    <location>
        <position position="299"/>
    </location>
</feature>
<dbReference type="AlphaFoldDB" id="A0A6B3LP26"/>
<dbReference type="Gene3D" id="3.20.20.80">
    <property type="entry name" value="Glycosidases"/>
    <property type="match status" value="1"/>
</dbReference>
<dbReference type="InterPro" id="IPR004193">
    <property type="entry name" value="Glyco_hydro_13_N"/>
</dbReference>
<feature type="active site" description="Nucleophile" evidence="15">
    <location>
        <position position="262"/>
    </location>
</feature>
<evidence type="ECO:0000259" key="18">
    <source>
        <dbReference type="SMART" id="SM00642"/>
    </source>
</evidence>
<keyword evidence="20" id="KW-1185">Reference proteome</keyword>
<dbReference type="InterPro" id="IPR013783">
    <property type="entry name" value="Ig-like_fold"/>
</dbReference>
<dbReference type="CDD" id="cd11325">
    <property type="entry name" value="AmyAc_GTHase"/>
    <property type="match status" value="1"/>
</dbReference>
<dbReference type="Gene3D" id="1.10.10.760">
    <property type="entry name" value="E-set domains of sugar-utilizing enzymes"/>
    <property type="match status" value="1"/>
</dbReference>
<dbReference type="InterPro" id="IPR044901">
    <property type="entry name" value="Trehalose_TreZ_E-set_sf"/>
</dbReference>
<keyword evidence="8" id="KW-0119">Carbohydrate metabolism</keyword>
<feature type="site" description="Transition state stabilizer" evidence="17">
    <location>
        <position position="393"/>
    </location>
</feature>
<feature type="binding site" evidence="16">
    <location>
        <begin position="324"/>
        <end position="328"/>
    </location>
    <ligand>
        <name>substrate</name>
    </ligand>
</feature>
<comment type="caution">
    <text evidence="19">The sequence shown here is derived from an EMBL/GenBank/DDBJ whole genome shotgun (WGS) entry which is preliminary data.</text>
</comment>
<keyword evidence="9 14" id="KW-0326">Glycosidase</keyword>
<dbReference type="SUPFAM" id="SSF51445">
    <property type="entry name" value="(Trans)glycosidases"/>
    <property type="match status" value="1"/>
</dbReference>
<evidence type="ECO:0000256" key="8">
    <source>
        <dbReference type="ARBA" id="ARBA00023277"/>
    </source>
</evidence>
<evidence type="ECO:0000313" key="19">
    <source>
        <dbReference type="EMBL" id="NEM98559.1"/>
    </source>
</evidence>
<dbReference type="Proteomes" id="UP000474777">
    <property type="component" value="Unassembled WGS sequence"/>
</dbReference>
<organism evidence="19 20">
    <name type="scientific">Pontibacter burrus</name>
    <dbReference type="NCBI Taxonomy" id="2704466"/>
    <lineage>
        <taxon>Bacteria</taxon>
        <taxon>Pseudomonadati</taxon>
        <taxon>Bacteroidota</taxon>
        <taxon>Cytophagia</taxon>
        <taxon>Cytophagales</taxon>
        <taxon>Hymenobacteraceae</taxon>
        <taxon>Pontibacter</taxon>
    </lineage>
</organism>
<evidence type="ECO:0000256" key="6">
    <source>
        <dbReference type="ARBA" id="ARBA00022490"/>
    </source>
</evidence>
<comment type="pathway">
    <text evidence="2 14">Glycan biosynthesis; trehalose biosynthesis.</text>
</comment>
<evidence type="ECO:0000256" key="3">
    <source>
        <dbReference type="ARBA" id="ARBA00008061"/>
    </source>
</evidence>
<evidence type="ECO:0000256" key="1">
    <source>
        <dbReference type="ARBA" id="ARBA00004496"/>
    </source>
</evidence>
<reference evidence="19 20" key="1">
    <citation type="submission" date="2020-02" db="EMBL/GenBank/DDBJ databases">
        <authorList>
            <person name="Kim M.K."/>
        </authorList>
    </citation>
    <scope>NUCLEOTIDE SEQUENCE [LARGE SCALE GENOMIC DNA]</scope>
    <source>
        <strain evidence="19 20">BT327</strain>
    </source>
</reference>
<evidence type="ECO:0000256" key="10">
    <source>
        <dbReference type="ARBA" id="ARBA00032057"/>
    </source>
</evidence>
<dbReference type="Gene3D" id="2.60.40.10">
    <property type="entry name" value="Immunoglobulins"/>
    <property type="match status" value="1"/>
</dbReference>
<evidence type="ECO:0000256" key="16">
    <source>
        <dbReference type="PIRSR" id="PIRSR006337-2"/>
    </source>
</evidence>
<dbReference type="EMBL" id="JAAGWD010000005">
    <property type="protein sequence ID" value="NEM98559.1"/>
    <property type="molecule type" value="Genomic_DNA"/>
</dbReference>
<dbReference type="GO" id="GO:0005737">
    <property type="term" value="C:cytoplasm"/>
    <property type="evidence" value="ECO:0007669"/>
    <property type="project" value="UniProtKB-SubCell"/>
</dbReference>
<evidence type="ECO:0000256" key="7">
    <source>
        <dbReference type="ARBA" id="ARBA00022801"/>
    </source>
</evidence>
<dbReference type="InterPro" id="IPR012768">
    <property type="entry name" value="Trehalose_TreZ"/>
</dbReference>
<dbReference type="GO" id="GO:0033942">
    <property type="term" value="F:4-alpha-D-(1-&gt;4)-alpha-D-glucanotrehalose trehalohydrolase activity"/>
    <property type="evidence" value="ECO:0007669"/>
    <property type="project" value="UniProtKB-EC"/>
</dbReference>
<dbReference type="NCBIfam" id="TIGR02402">
    <property type="entry name" value="trehalose_TreZ"/>
    <property type="match status" value="1"/>
</dbReference>
<dbReference type="Pfam" id="PF02922">
    <property type="entry name" value="CBM_48"/>
    <property type="match status" value="1"/>
</dbReference>
<evidence type="ECO:0000256" key="17">
    <source>
        <dbReference type="PIRSR" id="PIRSR006337-3"/>
    </source>
</evidence>
<dbReference type="SUPFAM" id="SSF81296">
    <property type="entry name" value="E set domains"/>
    <property type="match status" value="1"/>
</dbReference>
<dbReference type="UniPathway" id="UPA00299"/>
<dbReference type="EC" id="3.2.1.141" evidence="4 13"/>
<evidence type="ECO:0000256" key="12">
    <source>
        <dbReference type="ARBA" id="ARBA00034013"/>
    </source>
</evidence>
<accession>A0A6B3LP26</accession>
<dbReference type="InterPro" id="IPR017853">
    <property type="entry name" value="GH"/>
</dbReference>
<dbReference type="Pfam" id="PF00128">
    <property type="entry name" value="Alpha-amylase"/>
    <property type="match status" value="1"/>
</dbReference>
<feature type="binding site" evidence="16">
    <location>
        <begin position="260"/>
        <end position="265"/>
    </location>
    <ligand>
        <name>substrate</name>
    </ligand>
</feature>
<evidence type="ECO:0000313" key="20">
    <source>
        <dbReference type="Proteomes" id="UP000474777"/>
    </source>
</evidence>
<evidence type="ECO:0000256" key="13">
    <source>
        <dbReference type="NCBIfam" id="TIGR02402"/>
    </source>
</evidence>
<dbReference type="RefSeq" id="WP_163915450.1">
    <property type="nucleotide sequence ID" value="NZ_JAAGWD010000005.1"/>
</dbReference>
<dbReference type="CDD" id="cd02853">
    <property type="entry name" value="E_set_MTHase_like_N"/>
    <property type="match status" value="1"/>
</dbReference>
<dbReference type="SMART" id="SM00642">
    <property type="entry name" value="Aamy"/>
    <property type="match status" value="1"/>
</dbReference>
<keyword evidence="7 14" id="KW-0378">Hydrolase</keyword>
<comment type="catalytic activity">
    <reaction evidence="12 14">
        <text>hydrolysis of (1-&gt;4)-alpha-D-glucosidic linkage in 4-alpha-D-[(1-&gt;4)-alpha-D-glucanosyl]n trehalose to yield trehalose and (1-&gt;4)-alpha-D-glucan.</text>
        <dbReference type="EC" id="3.2.1.141"/>
    </reaction>
</comment>
<dbReference type="InterPro" id="IPR006047">
    <property type="entry name" value="GH13_cat_dom"/>
</dbReference>
<comment type="subcellular location">
    <subcellularLocation>
        <location evidence="1 15">Cytoplasm</location>
    </subcellularLocation>
</comment>
<feature type="binding site" evidence="16">
    <location>
        <begin position="392"/>
        <end position="397"/>
    </location>
    <ligand>
        <name>substrate</name>
    </ligand>
</feature>
<evidence type="ECO:0000256" key="2">
    <source>
        <dbReference type="ARBA" id="ARBA00005199"/>
    </source>
</evidence>
<protein>
    <recommendedName>
        <fullName evidence="5 13">Malto-oligosyltrehalose trehalohydrolase</fullName>
        <shortName evidence="14">MTHase</shortName>
        <ecNumber evidence="4 13">3.2.1.141</ecNumber>
    </recommendedName>
    <alternativeName>
        <fullName evidence="11 14">4-alpha-D-((1-&gt;4)-alpha-D-glucano)trehalose trehalohydrolase</fullName>
    </alternativeName>
    <alternativeName>
        <fullName evidence="10 14">Maltooligosyl trehalose trehalohydrolase</fullName>
    </alternativeName>
</protein>
<dbReference type="PANTHER" id="PTHR43651:SF11">
    <property type="entry name" value="MALTO-OLIGOSYLTREHALOSE TREHALOHYDROLASE"/>
    <property type="match status" value="1"/>
</dbReference>
<dbReference type="InterPro" id="IPR014756">
    <property type="entry name" value="Ig_E-set"/>
</dbReference>
<evidence type="ECO:0000256" key="14">
    <source>
        <dbReference type="PIRNR" id="PIRNR006337"/>
    </source>
</evidence>
<evidence type="ECO:0000256" key="4">
    <source>
        <dbReference type="ARBA" id="ARBA00012268"/>
    </source>
</evidence>
<dbReference type="PIRSF" id="PIRSF006337">
    <property type="entry name" value="Trehalose_TreZ"/>
    <property type="match status" value="1"/>
</dbReference>
<dbReference type="GO" id="GO:0005992">
    <property type="term" value="P:trehalose biosynthetic process"/>
    <property type="evidence" value="ECO:0007669"/>
    <property type="project" value="UniProtKB-UniRule"/>
</dbReference>
<evidence type="ECO:0000256" key="9">
    <source>
        <dbReference type="ARBA" id="ARBA00023295"/>
    </source>
</evidence>
<gene>
    <name evidence="19" type="primary">treZ</name>
    <name evidence="19" type="ORF">GXP69_12710</name>
</gene>
<feature type="domain" description="Glycosyl hydrolase family 13 catalytic" evidence="18">
    <location>
        <begin position="116"/>
        <end position="460"/>
    </location>
</feature>
<evidence type="ECO:0000256" key="15">
    <source>
        <dbReference type="PIRSR" id="PIRSR006337-1"/>
    </source>
</evidence>
<evidence type="ECO:0000256" key="5">
    <source>
        <dbReference type="ARBA" id="ARBA00015938"/>
    </source>
</evidence>
<name>A0A6B3LP26_9BACT</name>